<dbReference type="InterPro" id="IPR018391">
    <property type="entry name" value="PQQ_b-propeller_rpt"/>
</dbReference>
<dbReference type="SMART" id="SM00564">
    <property type="entry name" value="PQQ"/>
    <property type="match status" value="3"/>
</dbReference>
<accession>A0A517SPA1</accession>
<feature type="region of interest" description="Disordered" evidence="3">
    <location>
        <begin position="511"/>
        <end position="540"/>
    </location>
</feature>
<evidence type="ECO:0000256" key="1">
    <source>
        <dbReference type="ARBA" id="ARBA00022729"/>
    </source>
</evidence>
<evidence type="ECO:0000313" key="5">
    <source>
        <dbReference type="EMBL" id="QDT57953.1"/>
    </source>
</evidence>
<keyword evidence="2" id="KW-1015">Disulfide bond</keyword>
<evidence type="ECO:0000313" key="6">
    <source>
        <dbReference type="Proteomes" id="UP000315003"/>
    </source>
</evidence>
<dbReference type="SMART" id="SM00560">
    <property type="entry name" value="LamGL"/>
    <property type="match status" value="1"/>
</dbReference>
<sequence length="1429" mass="156983">MVGYPQASPLHPPASAATRYDGMNMRFLALLLPLLLQLPQLFQCSALLSRANAESWATYRGDDRRSGVAEVDISTHDLALLWQHQLTMPPRPAWDGPARWDAFNDRRHLPSMRNYDLCYHPVAKDGTVYIASSADDCVYAFDESTGELKWRFATGGPVRMAPTIHQQSVIVGSDDGRVYSLGTESGQLQWSFCPREHQLPHEASDALHDHVLNDGRLISLWPVRTGVLVHEDQAIFAASLLPWEPSYLCSIDVKTGKTNEAGFVKRLNDHTFEGAMAIANHTLIAPQGRIAPKFFSARTGKFLGSPKTGGGTFAIITPEQKLVLGNHAEAKQFNPENNAASLAVYRDVRSVVIGGGRVFRMTSDRITCRDHASQETLWSQPIRTGNALALAKNAVIVGTASGLNLYRPETGQLICTAKSTSDQRGRPVHGIAITEAGQIIASTESGTLLCFGSAELSKTAQGKDFVHHLNAPSKQSATNQSHAPELPTLAKGLQTGLISRWVPTRKGIEANNRRQAHETKVPKGLKVFDQTGDQHGRLRESATIQSWPTGEALELAGTTSIEISTGATPAWLPRNALTALAWVRLREGSEWGGVISAVRDNGNDEQGWVLGYRRNKLAFGIKQSGTKTGVRYCIAPQDFQSDSWHQVAGVFDGRQQSLYVDGKLVTQLDCESAGIQYPDTLFVTLGAFHDEDEHHRMKGMLGEARIYDRPLTATEVATDFNQLRTTFPAVEPTPEPKSLRQGPIVQFLTSGQAAFWGQTHKSVPTGALTLKWKEQGSHQWQIAALESDSPFITATLTDLRPRSLYDYAVFQDDQLHAGPWLLDTHFSYAWQRPHGAGTDSPASASTDFIPGLGQVLESVSSFPRSAQRPLIGIVGNDVATAIAVQTASQSQVVMLCPAEPKDIIRIRQELAARNLSGHSIAAMPLSGDAPEDFVNVLITRDHAALETAWRHVRPDGGVAIVCQSNLDALTKTTNQLAQLESSQQLDQHSVLIKGKRRGAADWTHMYGGADNSHFTGETLSDANQAKDLKVQWLGRPGPRHQSDRENRKPSPLYADGRLFIQGHQRILALDGHNGTIQWTREIPEMARFNIPRDCSNWCTDGKHLYLAIGDRCWTLDCQTGQLTKSIEVPDDPNADGNKAWGYVSMSQNQLIGSVTSDASAFTDWYGKQFWYDSQNGALAAKVVSSSLFAIDPASSKRLWTFQDTLILNSTITIAGDHVFFCQARAPENFDRSLMRLQDAAAWDSLELVAVDRKTGKEHYRTPLPGIDLTTSLSVTASEDWLIVSGSAQGRFEVLGIKQQDGSQWWRRKIPWEADHHGKHLSRPAIANGKVFLRPVVLQLATGETLDALKFPGGHTCASYTLTARSMFLRAGSMTMWTPEKNQSSKWNRLRTDCWISHVPAGGMLLMPEGGGGCSCGGWLETSMGFRPDK</sequence>
<dbReference type="InterPro" id="IPR002372">
    <property type="entry name" value="PQQ_rpt_dom"/>
</dbReference>
<keyword evidence="1" id="KW-0732">Signal</keyword>
<dbReference type="Pfam" id="PF13360">
    <property type="entry name" value="PQQ_2"/>
    <property type="match status" value="1"/>
</dbReference>
<dbReference type="Proteomes" id="UP000315003">
    <property type="component" value="Chromosome"/>
</dbReference>
<dbReference type="EMBL" id="CP036272">
    <property type="protein sequence ID" value="QDT57953.1"/>
    <property type="molecule type" value="Genomic_DNA"/>
</dbReference>
<evidence type="ECO:0000256" key="3">
    <source>
        <dbReference type="SAM" id="MobiDB-lite"/>
    </source>
</evidence>
<dbReference type="Gene3D" id="2.60.120.200">
    <property type="match status" value="1"/>
</dbReference>
<feature type="compositionally biased region" description="Basic and acidic residues" evidence="3">
    <location>
        <begin position="511"/>
        <end position="521"/>
    </location>
</feature>
<dbReference type="InterPro" id="IPR006558">
    <property type="entry name" value="LamG-like"/>
</dbReference>
<dbReference type="Pfam" id="PF13385">
    <property type="entry name" value="Laminin_G_3"/>
    <property type="match status" value="1"/>
</dbReference>
<dbReference type="Gene3D" id="2.140.10.10">
    <property type="entry name" value="Quinoprotein alcohol dehydrogenase-like superfamily"/>
    <property type="match status" value="1"/>
</dbReference>
<dbReference type="Gene3D" id="2.130.10.10">
    <property type="entry name" value="YVTN repeat-like/Quinoprotein amine dehydrogenase"/>
    <property type="match status" value="2"/>
</dbReference>
<dbReference type="RefSeq" id="WP_145268771.1">
    <property type="nucleotide sequence ID" value="NZ_CP036272.1"/>
</dbReference>
<name>A0A517SPA1_9BACT</name>
<protein>
    <submittedName>
        <fullName evidence="5">Outer membrane biogenesis protein BamB</fullName>
    </submittedName>
</protein>
<dbReference type="InterPro" id="IPR011047">
    <property type="entry name" value="Quinoprotein_ADH-like_sf"/>
</dbReference>
<dbReference type="PANTHER" id="PTHR34512">
    <property type="entry name" value="CELL SURFACE PROTEIN"/>
    <property type="match status" value="1"/>
</dbReference>
<keyword evidence="6" id="KW-1185">Reference proteome</keyword>
<organism evidence="5 6">
    <name type="scientific">Stieleria bergensis</name>
    <dbReference type="NCBI Taxonomy" id="2528025"/>
    <lineage>
        <taxon>Bacteria</taxon>
        <taxon>Pseudomonadati</taxon>
        <taxon>Planctomycetota</taxon>
        <taxon>Planctomycetia</taxon>
        <taxon>Pirellulales</taxon>
        <taxon>Pirellulaceae</taxon>
        <taxon>Stieleria</taxon>
    </lineage>
</organism>
<dbReference type="InterPro" id="IPR013320">
    <property type="entry name" value="ConA-like_dom_sf"/>
</dbReference>
<reference evidence="5 6" key="1">
    <citation type="submission" date="2019-02" db="EMBL/GenBank/DDBJ databases">
        <title>Deep-cultivation of Planctomycetes and their phenomic and genomic characterization uncovers novel biology.</title>
        <authorList>
            <person name="Wiegand S."/>
            <person name="Jogler M."/>
            <person name="Boedeker C."/>
            <person name="Pinto D."/>
            <person name="Vollmers J."/>
            <person name="Rivas-Marin E."/>
            <person name="Kohn T."/>
            <person name="Peeters S.H."/>
            <person name="Heuer A."/>
            <person name="Rast P."/>
            <person name="Oberbeckmann S."/>
            <person name="Bunk B."/>
            <person name="Jeske O."/>
            <person name="Meyerdierks A."/>
            <person name="Storesund J.E."/>
            <person name="Kallscheuer N."/>
            <person name="Luecker S."/>
            <person name="Lage O.M."/>
            <person name="Pohl T."/>
            <person name="Merkel B.J."/>
            <person name="Hornburger P."/>
            <person name="Mueller R.-W."/>
            <person name="Bruemmer F."/>
            <person name="Labrenz M."/>
            <person name="Spormann A.M."/>
            <person name="Op den Camp H."/>
            <person name="Overmann J."/>
            <person name="Amann R."/>
            <person name="Jetten M.S.M."/>
            <person name="Mascher T."/>
            <person name="Medema M.H."/>
            <person name="Devos D.P."/>
            <person name="Kaster A.-K."/>
            <person name="Ovreas L."/>
            <person name="Rohde M."/>
            <person name="Galperin M.Y."/>
            <person name="Jogler C."/>
        </authorList>
    </citation>
    <scope>NUCLEOTIDE SEQUENCE [LARGE SCALE GENOMIC DNA]</scope>
    <source>
        <strain evidence="5 6">SV_7m_r</strain>
    </source>
</reference>
<proteinExistence type="predicted"/>
<feature type="domain" description="LamG-like jellyroll fold" evidence="4">
    <location>
        <begin position="575"/>
        <end position="714"/>
    </location>
</feature>
<evidence type="ECO:0000259" key="4">
    <source>
        <dbReference type="SMART" id="SM00560"/>
    </source>
</evidence>
<evidence type="ECO:0000256" key="2">
    <source>
        <dbReference type="ARBA" id="ARBA00023157"/>
    </source>
</evidence>
<gene>
    <name evidence="5" type="ORF">SV7mr_04410</name>
</gene>
<dbReference type="SUPFAM" id="SSF50998">
    <property type="entry name" value="Quinoprotein alcohol dehydrogenase-like"/>
    <property type="match status" value="2"/>
</dbReference>
<dbReference type="SUPFAM" id="SSF49899">
    <property type="entry name" value="Concanavalin A-like lectins/glucanases"/>
    <property type="match status" value="1"/>
</dbReference>
<dbReference type="InterPro" id="IPR015943">
    <property type="entry name" value="WD40/YVTN_repeat-like_dom_sf"/>
</dbReference>
<dbReference type="PANTHER" id="PTHR34512:SF30">
    <property type="entry name" value="OUTER MEMBRANE PROTEIN ASSEMBLY FACTOR BAMB"/>
    <property type="match status" value="1"/>
</dbReference>
<dbReference type="OrthoDB" id="247003at2"/>